<organism evidence="2 3">
    <name type="scientific">Hymenoscyphus albidus</name>
    <dbReference type="NCBI Taxonomy" id="595503"/>
    <lineage>
        <taxon>Eukaryota</taxon>
        <taxon>Fungi</taxon>
        <taxon>Dikarya</taxon>
        <taxon>Ascomycota</taxon>
        <taxon>Pezizomycotina</taxon>
        <taxon>Leotiomycetes</taxon>
        <taxon>Helotiales</taxon>
        <taxon>Helotiaceae</taxon>
        <taxon>Hymenoscyphus</taxon>
    </lineage>
</organism>
<dbReference type="EMBL" id="CAJVRM010000184">
    <property type="protein sequence ID" value="CAG8976624.1"/>
    <property type="molecule type" value="Genomic_DNA"/>
</dbReference>
<dbReference type="Pfam" id="PF24864">
    <property type="entry name" value="DUF7730"/>
    <property type="match status" value="1"/>
</dbReference>
<sequence>MASAKKSPKKASLVKKLPEFVSQANTKKGGTIPLASNTSALVPAKGIYSPEWYKNIAPNTGPLFEKLSLGLRLKLYEHVMNEIGTISGMPIEIQPCRNVDKFRDARSSIDKNRGPHRRYYEGVTRIGRDLSALYRICKQAYVEIHGEGLFYRQKTFHFTTTSIMMDYLAVLHPISRNKITSIHLSAAVYQNNYFAPNLVFSMLNSMESLRTVRFNLVAVYHHRDLDSLAQYVRKHKGLKNLKGIENFSFYIQNRSSQELYETTPEEKSQMQLLCKEIEDANAAKYAELVKASKGQSGQ</sequence>
<evidence type="ECO:0000313" key="3">
    <source>
        <dbReference type="Proteomes" id="UP000701801"/>
    </source>
</evidence>
<dbReference type="PANTHER" id="PTHR38790">
    <property type="entry name" value="2EXR DOMAIN-CONTAINING PROTEIN-RELATED"/>
    <property type="match status" value="1"/>
</dbReference>
<dbReference type="Proteomes" id="UP000701801">
    <property type="component" value="Unassembled WGS sequence"/>
</dbReference>
<reference evidence="2" key="1">
    <citation type="submission" date="2021-07" db="EMBL/GenBank/DDBJ databases">
        <authorList>
            <person name="Durling M."/>
        </authorList>
    </citation>
    <scope>NUCLEOTIDE SEQUENCE</scope>
</reference>
<accession>A0A9N9LK27</accession>
<comment type="caution">
    <text evidence="2">The sequence shown here is derived from an EMBL/GenBank/DDBJ whole genome shotgun (WGS) entry which is preliminary data.</text>
</comment>
<dbReference type="AlphaFoldDB" id="A0A9N9LK27"/>
<name>A0A9N9LK27_9HELO</name>
<proteinExistence type="predicted"/>
<feature type="domain" description="DUF7730" evidence="1">
    <location>
        <begin position="61"/>
        <end position="289"/>
    </location>
</feature>
<evidence type="ECO:0000259" key="1">
    <source>
        <dbReference type="Pfam" id="PF24864"/>
    </source>
</evidence>
<protein>
    <recommendedName>
        <fullName evidence="1">DUF7730 domain-containing protein</fullName>
    </recommendedName>
</protein>
<evidence type="ECO:0000313" key="2">
    <source>
        <dbReference type="EMBL" id="CAG8976624.1"/>
    </source>
</evidence>
<dbReference type="PANTHER" id="PTHR38790:SF4">
    <property type="entry name" value="2EXR DOMAIN-CONTAINING PROTEIN"/>
    <property type="match status" value="1"/>
</dbReference>
<keyword evidence="3" id="KW-1185">Reference proteome</keyword>
<dbReference type="InterPro" id="IPR056632">
    <property type="entry name" value="DUF7730"/>
</dbReference>
<gene>
    <name evidence="2" type="ORF">HYALB_00002140</name>
</gene>